<dbReference type="Proteomes" id="UP000257109">
    <property type="component" value="Unassembled WGS sequence"/>
</dbReference>
<evidence type="ECO:0000313" key="2">
    <source>
        <dbReference type="EMBL" id="RDX64798.1"/>
    </source>
</evidence>
<protein>
    <submittedName>
        <fullName evidence="2">Uncharacterized protein</fullName>
    </submittedName>
</protein>
<feature type="compositionally biased region" description="Low complexity" evidence="1">
    <location>
        <begin position="26"/>
        <end position="42"/>
    </location>
</feature>
<feature type="non-terminal residue" evidence="2">
    <location>
        <position position="1"/>
    </location>
</feature>
<name>A0A371EFH2_MUCPR</name>
<evidence type="ECO:0000256" key="1">
    <source>
        <dbReference type="SAM" id="MobiDB-lite"/>
    </source>
</evidence>
<reference evidence="2" key="1">
    <citation type="submission" date="2018-05" db="EMBL/GenBank/DDBJ databases">
        <title>Draft genome of Mucuna pruriens seed.</title>
        <authorList>
            <person name="Nnadi N.E."/>
            <person name="Vos R."/>
            <person name="Hasami M.H."/>
            <person name="Devisetty U.K."/>
            <person name="Aguiy J.C."/>
        </authorList>
    </citation>
    <scope>NUCLEOTIDE SEQUENCE [LARGE SCALE GENOMIC DNA]</scope>
    <source>
        <strain evidence="2">JCA_2017</strain>
    </source>
</reference>
<proteinExistence type="predicted"/>
<evidence type="ECO:0000313" key="3">
    <source>
        <dbReference type="Proteomes" id="UP000257109"/>
    </source>
</evidence>
<sequence length="116" mass="12696">MPSGWNANTGEKPAFEGHEQVRMNNPRTGPTQGLGTGPTSTPEAYPLVDPNRQTRPTLGIQKTTPQGEENLSLLEECFSKNTKGALTLAEAFLRQSTYNEDMAPDRSQLQPKSSHL</sequence>
<accession>A0A371EFH2</accession>
<dbReference type="EMBL" id="QJKJ01014222">
    <property type="protein sequence ID" value="RDX64798.1"/>
    <property type="molecule type" value="Genomic_DNA"/>
</dbReference>
<comment type="caution">
    <text evidence="2">The sequence shown here is derived from an EMBL/GenBank/DDBJ whole genome shotgun (WGS) entry which is preliminary data.</text>
</comment>
<gene>
    <name evidence="2" type="ORF">CR513_56609</name>
</gene>
<feature type="region of interest" description="Disordered" evidence="1">
    <location>
        <begin position="1"/>
        <end position="67"/>
    </location>
</feature>
<organism evidence="2 3">
    <name type="scientific">Mucuna pruriens</name>
    <name type="common">Velvet bean</name>
    <name type="synonym">Dolichos pruriens</name>
    <dbReference type="NCBI Taxonomy" id="157652"/>
    <lineage>
        <taxon>Eukaryota</taxon>
        <taxon>Viridiplantae</taxon>
        <taxon>Streptophyta</taxon>
        <taxon>Embryophyta</taxon>
        <taxon>Tracheophyta</taxon>
        <taxon>Spermatophyta</taxon>
        <taxon>Magnoliopsida</taxon>
        <taxon>eudicotyledons</taxon>
        <taxon>Gunneridae</taxon>
        <taxon>Pentapetalae</taxon>
        <taxon>rosids</taxon>
        <taxon>fabids</taxon>
        <taxon>Fabales</taxon>
        <taxon>Fabaceae</taxon>
        <taxon>Papilionoideae</taxon>
        <taxon>50 kb inversion clade</taxon>
        <taxon>NPAAA clade</taxon>
        <taxon>indigoferoid/millettioid clade</taxon>
        <taxon>Phaseoleae</taxon>
        <taxon>Mucuna</taxon>
    </lineage>
</organism>
<keyword evidence="3" id="KW-1185">Reference proteome</keyword>
<feature type="compositionally biased region" description="Polar residues" evidence="1">
    <location>
        <begin position="51"/>
        <end position="67"/>
    </location>
</feature>
<dbReference type="AlphaFoldDB" id="A0A371EFH2"/>